<reference evidence="3 4" key="1">
    <citation type="submission" date="2024-08" db="EMBL/GenBank/DDBJ databases">
        <authorList>
            <person name="Cucini C."/>
            <person name="Frati F."/>
        </authorList>
    </citation>
    <scope>NUCLEOTIDE SEQUENCE [LARGE SCALE GENOMIC DNA]</scope>
</reference>
<dbReference type="Proteomes" id="UP001642540">
    <property type="component" value="Unassembled WGS sequence"/>
</dbReference>
<keyword evidence="4" id="KW-1185">Reference proteome</keyword>
<gene>
    <name evidence="3" type="ORF">ODALV1_LOCUS29658</name>
</gene>
<dbReference type="PANTHER" id="PTHR39069:SF8">
    <property type="entry name" value="FI17111P1"/>
    <property type="match status" value="1"/>
</dbReference>
<dbReference type="PROSITE" id="PS01186">
    <property type="entry name" value="EGF_2"/>
    <property type="match status" value="1"/>
</dbReference>
<dbReference type="InterPro" id="IPR000742">
    <property type="entry name" value="EGF"/>
</dbReference>
<sequence>MKKINYYNFSFVFVIAIHFVVVEAQTRAPHGESCSRTNRCDSRASLTCTDGTCQCIIPDVMTFDGTKCAVFAGEKCTFTAVDIQGRGEERSWREELPCVENSGCQDGFCTCHPEFYESSNGTCLQKGCYLETCEFDLACKTDQFLTCDESKKCDCNSSQPIYDYLRQRCVSVAGASCQTRQQCVSRANCILDGIGGEKVCKCDSDHFANPEGKCETKRGLYEPCANDNYCQYGNGTKDLQLICNPSGFCDCRANISTYDNSKDLCVRLAGEECTDFPNCVRNSECVSAMNGHKKYCKCNPDSYQTLTGTCKIKRGYGDPCQIDDHCSKDLKLKCGLNGLCECDLTQKVYDPARRKCVGLADSRCYYTQERDCVPNAYCYDEYSSTNGRCKCNSGYTNSGNGSCFVSHGSNCGLDWQNACALNQGTICTEGNCQCRYEGFQNFDSTQRKCASKVPGPCDENIPCVANAHCSLEEETFRQCVCDNGFSLFAGQCMLAFGEACTYSFNRRGVDNMDSPGKTCDKGAPLKCIAGTCQCNPLEEYEYDTKKCRGLVGSMCAFERENYCIKNANCVKNRIRSWEAQAVYWGTCLCQPGWLTTRTKRCILEIATRREESNNKPMEASEENLIAANSTDNPI</sequence>
<accession>A0ABP1S4D1</accession>
<comment type="caution">
    <text evidence="3">The sequence shown here is derived from an EMBL/GenBank/DDBJ whole genome shotgun (WGS) entry which is preliminary data.</text>
</comment>
<feature type="signal peptide" evidence="1">
    <location>
        <begin position="1"/>
        <end position="24"/>
    </location>
</feature>
<proteinExistence type="predicted"/>
<dbReference type="SMART" id="SM00181">
    <property type="entry name" value="EGF"/>
    <property type="match status" value="5"/>
</dbReference>
<evidence type="ECO:0000259" key="2">
    <source>
        <dbReference type="PROSITE" id="PS01186"/>
    </source>
</evidence>
<name>A0ABP1S4D1_9HEXA</name>
<feature type="domain" description="EGF-like" evidence="2">
    <location>
        <begin position="479"/>
        <end position="492"/>
    </location>
</feature>
<protein>
    <recommendedName>
        <fullName evidence="2">EGF-like domain-containing protein</fullName>
    </recommendedName>
</protein>
<evidence type="ECO:0000313" key="4">
    <source>
        <dbReference type="Proteomes" id="UP001642540"/>
    </source>
</evidence>
<organism evidence="3 4">
    <name type="scientific">Orchesella dallaii</name>
    <dbReference type="NCBI Taxonomy" id="48710"/>
    <lineage>
        <taxon>Eukaryota</taxon>
        <taxon>Metazoa</taxon>
        <taxon>Ecdysozoa</taxon>
        <taxon>Arthropoda</taxon>
        <taxon>Hexapoda</taxon>
        <taxon>Collembola</taxon>
        <taxon>Entomobryomorpha</taxon>
        <taxon>Entomobryoidea</taxon>
        <taxon>Orchesellidae</taxon>
        <taxon>Orchesellinae</taxon>
        <taxon>Orchesella</taxon>
    </lineage>
</organism>
<keyword evidence="1" id="KW-0732">Signal</keyword>
<dbReference type="EMBL" id="CAXLJM020000158">
    <property type="protein sequence ID" value="CAL8143524.1"/>
    <property type="molecule type" value="Genomic_DNA"/>
</dbReference>
<feature type="chain" id="PRO_5046218530" description="EGF-like domain-containing protein" evidence="1">
    <location>
        <begin position="25"/>
        <end position="634"/>
    </location>
</feature>
<evidence type="ECO:0000313" key="3">
    <source>
        <dbReference type="EMBL" id="CAL8143524.1"/>
    </source>
</evidence>
<dbReference type="PANTHER" id="PTHR39069">
    <property type="entry name" value="ECDYSONE-INDUCIBLE GENE E1, ISOFORM A"/>
    <property type="match status" value="1"/>
</dbReference>
<evidence type="ECO:0000256" key="1">
    <source>
        <dbReference type="SAM" id="SignalP"/>
    </source>
</evidence>